<evidence type="ECO:0000313" key="1">
    <source>
        <dbReference type="EMBL" id="KAJ8673872.1"/>
    </source>
</evidence>
<dbReference type="Proteomes" id="UP001239111">
    <property type="component" value="Chromosome 3"/>
</dbReference>
<evidence type="ECO:0000313" key="2">
    <source>
        <dbReference type="Proteomes" id="UP001239111"/>
    </source>
</evidence>
<keyword evidence="2" id="KW-1185">Reference proteome</keyword>
<organism evidence="1 2">
    <name type="scientific">Eretmocerus hayati</name>
    <dbReference type="NCBI Taxonomy" id="131215"/>
    <lineage>
        <taxon>Eukaryota</taxon>
        <taxon>Metazoa</taxon>
        <taxon>Ecdysozoa</taxon>
        <taxon>Arthropoda</taxon>
        <taxon>Hexapoda</taxon>
        <taxon>Insecta</taxon>
        <taxon>Pterygota</taxon>
        <taxon>Neoptera</taxon>
        <taxon>Endopterygota</taxon>
        <taxon>Hymenoptera</taxon>
        <taxon>Apocrita</taxon>
        <taxon>Proctotrupomorpha</taxon>
        <taxon>Chalcidoidea</taxon>
        <taxon>Aphelinidae</taxon>
        <taxon>Aphelininae</taxon>
        <taxon>Eretmocerus</taxon>
    </lineage>
</organism>
<sequence>MKFFSESVILITLSGLLINFIDQISGEFIVRKFGAREEGDKPLKHHKPRYHEGFKTGNGVGRILRSELDSRYYITQLILELNNTDGKPINIIDHGGGQGKNWYNYTVTSASGIIMYKIKIYINKFPSIQHHGVREDGDEILEKQKITEDGLTIGNKTWKVFTGRVDPKYYITQLKAEFNATDDMPVFTQDSKGGYRKNWFNFTTNSYTKGNITSSFVVYGKKIS</sequence>
<proteinExistence type="predicted"/>
<dbReference type="EMBL" id="CM056743">
    <property type="protein sequence ID" value="KAJ8673872.1"/>
    <property type="molecule type" value="Genomic_DNA"/>
</dbReference>
<gene>
    <name evidence="1" type="ORF">QAD02_005134</name>
</gene>
<comment type="caution">
    <text evidence="1">The sequence shown here is derived from an EMBL/GenBank/DDBJ whole genome shotgun (WGS) entry which is preliminary data.</text>
</comment>
<name>A0ACC2NUG2_9HYME</name>
<accession>A0ACC2NUG2</accession>
<reference evidence="1" key="1">
    <citation type="submission" date="2023-04" db="EMBL/GenBank/DDBJ databases">
        <title>A chromosome-level genome assembly of the parasitoid wasp Eretmocerus hayati.</title>
        <authorList>
            <person name="Zhong Y."/>
            <person name="Liu S."/>
            <person name="Liu Y."/>
        </authorList>
    </citation>
    <scope>NUCLEOTIDE SEQUENCE</scope>
    <source>
        <strain evidence="1">ZJU_SS_LIU_2023</strain>
    </source>
</reference>
<protein>
    <submittedName>
        <fullName evidence="1">Uncharacterized protein</fullName>
    </submittedName>
</protein>